<proteinExistence type="predicted"/>
<name>A0ABN7UH95_GIGMA</name>
<evidence type="ECO:0000313" key="3">
    <source>
        <dbReference type="Proteomes" id="UP000789901"/>
    </source>
</evidence>
<dbReference type="Proteomes" id="UP000789901">
    <property type="component" value="Unassembled WGS sequence"/>
</dbReference>
<evidence type="ECO:0000313" key="2">
    <source>
        <dbReference type="EMBL" id="CAG8596568.1"/>
    </source>
</evidence>
<keyword evidence="3" id="KW-1185">Reference proteome</keyword>
<gene>
    <name evidence="2" type="ORF">GMARGA_LOCUS6668</name>
</gene>
<comment type="caution">
    <text evidence="2">The sequence shown here is derived from an EMBL/GenBank/DDBJ whole genome shotgun (WGS) entry which is preliminary data.</text>
</comment>
<reference evidence="2 3" key="1">
    <citation type="submission" date="2021-06" db="EMBL/GenBank/DDBJ databases">
        <authorList>
            <person name="Kallberg Y."/>
            <person name="Tangrot J."/>
            <person name="Rosling A."/>
        </authorList>
    </citation>
    <scope>NUCLEOTIDE SEQUENCE [LARGE SCALE GENOMIC DNA]</scope>
    <source>
        <strain evidence="2 3">120-4 pot B 10/14</strain>
    </source>
</reference>
<dbReference type="InterPro" id="IPR036423">
    <property type="entry name" value="SOD-like_Cu/Zn_dom_sf"/>
</dbReference>
<feature type="compositionally biased region" description="Basic and acidic residues" evidence="1">
    <location>
        <begin position="1"/>
        <end position="11"/>
    </location>
</feature>
<evidence type="ECO:0000256" key="1">
    <source>
        <dbReference type="SAM" id="MobiDB-lite"/>
    </source>
</evidence>
<sequence>MRSQVPDKCEAGDLNGKHGKLQETPNGNVATEYMNQYISLNGYHYY</sequence>
<feature type="region of interest" description="Disordered" evidence="1">
    <location>
        <begin position="1"/>
        <end position="27"/>
    </location>
</feature>
<protein>
    <submittedName>
        <fullName evidence="2">26406_t:CDS:1</fullName>
    </submittedName>
</protein>
<accession>A0ABN7UH95</accession>
<organism evidence="2 3">
    <name type="scientific">Gigaspora margarita</name>
    <dbReference type="NCBI Taxonomy" id="4874"/>
    <lineage>
        <taxon>Eukaryota</taxon>
        <taxon>Fungi</taxon>
        <taxon>Fungi incertae sedis</taxon>
        <taxon>Mucoromycota</taxon>
        <taxon>Glomeromycotina</taxon>
        <taxon>Glomeromycetes</taxon>
        <taxon>Diversisporales</taxon>
        <taxon>Gigasporaceae</taxon>
        <taxon>Gigaspora</taxon>
    </lineage>
</organism>
<dbReference type="EMBL" id="CAJVQB010003072">
    <property type="protein sequence ID" value="CAG8596568.1"/>
    <property type="molecule type" value="Genomic_DNA"/>
</dbReference>
<dbReference type="Gene3D" id="2.60.40.200">
    <property type="entry name" value="Superoxide dismutase, copper/zinc binding domain"/>
    <property type="match status" value="1"/>
</dbReference>